<organism evidence="2">
    <name type="scientific">freshwater metagenome</name>
    <dbReference type="NCBI Taxonomy" id="449393"/>
    <lineage>
        <taxon>unclassified sequences</taxon>
        <taxon>metagenomes</taxon>
        <taxon>ecological metagenomes</taxon>
    </lineage>
</organism>
<accession>A0A6J6I4L7</accession>
<dbReference type="InterPro" id="IPR037401">
    <property type="entry name" value="SnoaL-like"/>
</dbReference>
<dbReference type="AlphaFoldDB" id="A0A6J6I4L7"/>
<dbReference type="InterPro" id="IPR032710">
    <property type="entry name" value="NTF2-like_dom_sf"/>
</dbReference>
<evidence type="ECO:0000313" key="2">
    <source>
        <dbReference type="EMBL" id="CAB4618374.1"/>
    </source>
</evidence>
<feature type="domain" description="SnoaL-like" evidence="1">
    <location>
        <begin position="14"/>
        <end position="115"/>
    </location>
</feature>
<dbReference type="Gene3D" id="3.10.450.50">
    <property type="match status" value="1"/>
</dbReference>
<gene>
    <name evidence="2" type="ORF">UFOPK1827_01787</name>
    <name evidence="3" type="ORF">UFOPK3708_01805</name>
</gene>
<evidence type="ECO:0000313" key="3">
    <source>
        <dbReference type="EMBL" id="CAB4947542.1"/>
    </source>
</evidence>
<dbReference type="SUPFAM" id="SSF54427">
    <property type="entry name" value="NTF2-like"/>
    <property type="match status" value="1"/>
</dbReference>
<dbReference type="Pfam" id="PF12680">
    <property type="entry name" value="SnoaL_2"/>
    <property type="match status" value="1"/>
</dbReference>
<dbReference type="EMBL" id="CAEZUO010000123">
    <property type="protein sequence ID" value="CAB4618374.1"/>
    <property type="molecule type" value="Genomic_DNA"/>
</dbReference>
<dbReference type="EMBL" id="CAFBNA010000167">
    <property type="protein sequence ID" value="CAB4947542.1"/>
    <property type="molecule type" value="Genomic_DNA"/>
</dbReference>
<name>A0A6J6I4L7_9ZZZZ</name>
<reference evidence="2" key="1">
    <citation type="submission" date="2020-05" db="EMBL/GenBank/DDBJ databases">
        <authorList>
            <person name="Chiriac C."/>
            <person name="Salcher M."/>
            <person name="Ghai R."/>
            <person name="Kavagutti S V."/>
        </authorList>
    </citation>
    <scope>NUCLEOTIDE SEQUENCE</scope>
</reference>
<evidence type="ECO:0000259" key="1">
    <source>
        <dbReference type="Pfam" id="PF12680"/>
    </source>
</evidence>
<sequence>MDSTEARNKEVVENYWYAHFERDWDAMATFFTDDCHYTDVGMDPVGAIGGAAIVRRLKIGIEPLQGYFHFPKHIVAQGNMVIWEHMERWMFHTGEVIDHPFVTVMEVRDGKISRWHDYSHIGHLIDNAPQWWLDHIITASAEPA</sequence>
<proteinExistence type="predicted"/>
<protein>
    <submittedName>
        <fullName evidence="2">Unannotated protein</fullName>
    </submittedName>
</protein>